<sequence>MQIMKRRTALAALGAAVSTLFAGTALAQQTVTLRLHQFLPPQAAIPAKAIIPWAKKVEAESGGRIKVQLFHAMQMGGTPPQLFDQARDGVA</sequence>
<dbReference type="Gene3D" id="3.40.190.170">
    <property type="entry name" value="Bacterial extracellular solute-binding protein, family 7"/>
    <property type="match status" value="1"/>
</dbReference>
<keyword evidence="3" id="KW-1185">Reference proteome</keyword>
<gene>
    <name evidence="2" type="ORF">H010_24939</name>
</gene>
<protein>
    <submittedName>
        <fullName evidence="2">TRAP transporter solute receptor</fullName>
    </submittedName>
</protein>
<evidence type="ECO:0000313" key="3">
    <source>
        <dbReference type="Proteomes" id="UP001152876"/>
    </source>
</evidence>
<feature type="non-terminal residue" evidence="2">
    <location>
        <position position="91"/>
    </location>
</feature>
<dbReference type="EMBL" id="AOGK01000055">
    <property type="protein sequence ID" value="MDG5978518.1"/>
    <property type="molecule type" value="Genomic_DNA"/>
</dbReference>
<evidence type="ECO:0000256" key="1">
    <source>
        <dbReference type="SAM" id="SignalP"/>
    </source>
</evidence>
<organism evidence="2 3">
    <name type="scientific">Hydrogenophaga taeniospiralis CCUG 15921</name>
    <dbReference type="NCBI Taxonomy" id="1281780"/>
    <lineage>
        <taxon>Bacteria</taxon>
        <taxon>Pseudomonadati</taxon>
        <taxon>Pseudomonadota</taxon>
        <taxon>Betaproteobacteria</taxon>
        <taxon>Burkholderiales</taxon>
        <taxon>Comamonadaceae</taxon>
        <taxon>Hydrogenophaga</taxon>
    </lineage>
</organism>
<proteinExistence type="predicted"/>
<comment type="caution">
    <text evidence="2">The sequence shown here is derived from an EMBL/GenBank/DDBJ whole genome shotgun (WGS) entry which is preliminary data.</text>
</comment>
<dbReference type="InterPro" id="IPR038404">
    <property type="entry name" value="TRAP_DctP_sf"/>
</dbReference>
<name>A0A9X4NV20_9BURK</name>
<feature type="chain" id="PRO_5040932314" evidence="1">
    <location>
        <begin position="28"/>
        <end position="91"/>
    </location>
</feature>
<feature type="signal peptide" evidence="1">
    <location>
        <begin position="1"/>
        <end position="27"/>
    </location>
</feature>
<dbReference type="AlphaFoldDB" id="A0A9X4NV20"/>
<keyword evidence="1" id="KW-0732">Signal</keyword>
<reference evidence="2" key="1">
    <citation type="submission" date="2013-01" db="EMBL/GenBank/DDBJ databases">
        <title>Genome draft of Hydrogenophaga taeniospiralis 2K1.</title>
        <authorList>
            <person name="Gomila M."/>
            <person name="Lalucat J."/>
        </authorList>
    </citation>
    <scope>NUCLEOTIDE SEQUENCE</scope>
    <source>
        <strain evidence="2">CCUG 15921</strain>
    </source>
</reference>
<accession>A0A9X4NV20</accession>
<keyword evidence="2" id="KW-0675">Receptor</keyword>
<evidence type="ECO:0000313" key="2">
    <source>
        <dbReference type="EMBL" id="MDG5978518.1"/>
    </source>
</evidence>
<dbReference type="Proteomes" id="UP001152876">
    <property type="component" value="Unassembled WGS sequence"/>
</dbReference>